<dbReference type="PANTHER" id="PTHR43037:SF1">
    <property type="entry name" value="BLL1128 PROTEIN"/>
    <property type="match status" value="1"/>
</dbReference>
<dbReference type="RefSeq" id="WP_354023182.1">
    <property type="nucleotide sequence ID" value="NZ_JBEPSJ010000001.1"/>
</dbReference>
<gene>
    <name evidence="4" type="ORF">ABIE21_000471</name>
</gene>
<feature type="signal peptide" evidence="2">
    <location>
        <begin position="1"/>
        <end position="25"/>
    </location>
</feature>
<evidence type="ECO:0000256" key="2">
    <source>
        <dbReference type="SAM" id="SignalP"/>
    </source>
</evidence>
<sequence length="309" mass="32259">MRTGARSRVIALLLATVALTGCASAAADQPKIDVVAQSDVYYLTVDGVERSYVAHVPEGAAAGAPETLPVLVVLHGAGGNGAKAEIATGLSGFAKADNFIVAYPNGTQAAQIEHQLAWNADGCCATPRLNDVDDVEFISRMLDDIGERNAIDPGRIYLAGFSNGGMMSYRLSCELGDRIAGIAVVGGAFNVSDCDSDEPTDVLIVHGTGDLTVPYRGGPTNERAAARFGQWVNASVADAKRVWVARNGCSGFPSEDVEGTVTRETYDDCDDDSRLEVVTIAGGAHVWPIAPVSGFDASETLITFFGLGS</sequence>
<dbReference type="Proteomes" id="UP001549257">
    <property type="component" value="Unassembled WGS sequence"/>
</dbReference>
<dbReference type="PROSITE" id="PS51257">
    <property type="entry name" value="PROKAR_LIPOPROTEIN"/>
    <property type="match status" value="1"/>
</dbReference>
<dbReference type="SUPFAM" id="SSF53474">
    <property type="entry name" value="alpha/beta-Hydrolases"/>
    <property type="match status" value="1"/>
</dbReference>
<reference evidence="4 5" key="1">
    <citation type="submission" date="2024-06" db="EMBL/GenBank/DDBJ databases">
        <title>Sorghum-associated microbial communities from plants grown in Nebraska, USA.</title>
        <authorList>
            <person name="Schachtman D."/>
        </authorList>
    </citation>
    <scope>NUCLEOTIDE SEQUENCE [LARGE SCALE GENOMIC DNA]</scope>
    <source>
        <strain evidence="4 5">2857</strain>
    </source>
</reference>
<dbReference type="PANTHER" id="PTHR43037">
    <property type="entry name" value="UNNAMED PRODUCT-RELATED"/>
    <property type="match status" value="1"/>
</dbReference>
<keyword evidence="5" id="KW-1185">Reference proteome</keyword>
<dbReference type="Pfam" id="PF02230">
    <property type="entry name" value="Abhydrolase_2"/>
    <property type="match status" value="1"/>
</dbReference>
<feature type="domain" description="Phospholipase/carboxylesterase/thioesterase" evidence="3">
    <location>
        <begin position="69"/>
        <end position="226"/>
    </location>
</feature>
<dbReference type="InterPro" id="IPR003140">
    <property type="entry name" value="PLipase/COase/thioEstase"/>
</dbReference>
<evidence type="ECO:0000256" key="1">
    <source>
        <dbReference type="ARBA" id="ARBA00022729"/>
    </source>
</evidence>
<keyword evidence="1 2" id="KW-0732">Signal</keyword>
<dbReference type="EMBL" id="JBEPSJ010000001">
    <property type="protein sequence ID" value="MET4580981.1"/>
    <property type="molecule type" value="Genomic_DNA"/>
</dbReference>
<organism evidence="4 5">
    <name type="scientific">Conyzicola nivalis</name>
    <dbReference type="NCBI Taxonomy" id="1477021"/>
    <lineage>
        <taxon>Bacteria</taxon>
        <taxon>Bacillati</taxon>
        <taxon>Actinomycetota</taxon>
        <taxon>Actinomycetes</taxon>
        <taxon>Micrococcales</taxon>
        <taxon>Microbacteriaceae</taxon>
        <taxon>Conyzicola</taxon>
    </lineage>
</organism>
<dbReference type="InterPro" id="IPR050955">
    <property type="entry name" value="Plant_Biomass_Hydrol_Est"/>
</dbReference>
<evidence type="ECO:0000259" key="3">
    <source>
        <dbReference type="Pfam" id="PF02230"/>
    </source>
</evidence>
<proteinExistence type="predicted"/>
<evidence type="ECO:0000313" key="5">
    <source>
        <dbReference type="Proteomes" id="UP001549257"/>
    </source>
</evidence>
<feature type="chain" id="PRO_5047379387" evidence="2">
    <location>
        <begin position="26"/>
        <end position="309"/>
    </location>
</feature>
<dbReference type="Gene3D" id="3.40.50.1820">
    <property type="entry name" value="alpha/beta hydrolase"/>
    <property type="match status" value="1"/>
</dbReference>
<name>A0ABV2QIX0_9MICO</name>
<accession>A0ABV2QIX0</accession>
<protein>
    <submittedName>
        <fullName evidence="4">Polyhydroxybutyrate depolymerase</fullName>
    </submittedName>
</protein>
<evidence type="ECO:0000313" key="4">
    <source>
        <dbReference type="EMBL" id="MET4580981.1"/>
    </source>
</evidence>
<comment type="caution">
    <text evidence="4">The sequence shown here is derived from an EMBL/GenBank/DDBJ whole genome shotgun (WGS) entry which is preliminary data.</text>
</comment>
<dbReference type="InterPro" id="IPR029058">
    <property type="entry name" value="AB_hydrolase_fold"/>
</dbReference>